<accession>A0A022Q8I8</accession>
<name>A0A022Q8I8_ERYGU</name>
<organism evidence="2 3">
    <name type="scientific">Erythranthe guttata</name>
    <name type="common">Yellow monkey flower</name>
    <name type="synonym">Mimulus guttatus</name>
    <dbReference type="NCBI Taxonomy" id="4155"/>
    <lineage>
        <taxon>Eukaryota</taxon>
        <taxon>Viridiplantae</taxon>
        <taxon>Streptophyta</taxon>
        <taxon>Embryophyta</taxon>
        <taxon>Tracheophyta</taxon>
        <taxon>Spermatophyta</taxon>
        <taxon>Magnoliopsida</taxon>
        <taxon>eudicotyledons</taxon>
        <taxon>Gunneridae</taxon>
        <taxon>Pentapetalae</taxon>
        <taxon>asterids</taxon>
        <taxon>lamiids</taxon>
        <taxon>Lamiales</taxon>
        <taxon>Phrymaceae</taxon>
        <taxon>Erythranthe</taxon>
    </lineage>
</organism>
<gene>
    <name evidence="2" type="ORF">MIMGU_mgv1a012932mg</name>
</gene>
<dbReference type="eggNOG" id="KOG0851">
    <property type="taxonomic scope" value="Eukaryota"/>
</dbReference>
<evidence type="ECO:0000313" key="2">
    <source>
        <dbReference type="EMBL" id="EYU24957.1"/>
    </source>
</evidence>
<dbReference type="SUPFAM" id="SSF81383">
    <property type="entry name" value="F-box domain"/>
    <property type="match status" value="1"/>
</dbReference>
<evidence type="ECO:0000313" key="3">
    <source>
        <dbReference type="Proteomes" id="UP000030748"/>
    </source>
</evidence>
<dbReference type="PANTHER" id="PTHR33784:SF10">
    <property type="entry name" value="F-BOX PROTEIN"/>
    <property type="match status" value="1"/>
</dbReference>
<dbReference type="InterPro" id="IPR040338">
    <property type="entry name" value="At1g67623-like"/>
</dbReference>
<reference evidence="2 3" key="1">
    <citation type="journal article" date="2013" name="Proc. Natl. Acad. Sci. U.S.A.">
        <title>Fine-scale variation in meiotic recombination in Mimulus inferred from population shotgun sequencing.</title>
        <authorList>
            <person name="Hellsten U."/>
            <person name="Wright K.M."/>
            <person name="Jenkins J."/>
            <person name="Shu S."/>
            <person name="Yuan Y."/>
            <person name="Wessler S.R."/>
            <person name="Schmutz J."/>
            <person name="Willis J.H."/>
            <person name="Rokhsar D.S."/>
        </authorList>
    </citation>
    <scope>NUCLEOTIDE SEQUENCE [LARGE SCALE GENOMIC DNA]</scope>
    <source>
        <strain evidence="3">cv. DUN x IM62</strain>
    </source>
</reference>
<dbReference type="Pfam" id="PF23310">
    <property type="entry name" value="TPR_27"/>
    <property type="match status" value="1"/>
</dbReference>
<dbReference type="PROSITE" id="PS50181">
    <property type="entry name" value="FBOX"/>
    <property type="match status" value="1"/>
</dbReference>
<sequence>MTRNPNNKKRNTKAVSSMFDSIPHELVSEVLSRVASSSIKDIFNAKLSCKMLNEIAEDMYVYQHVSLDEVPIIPWKPISQEQVTFLNTCLQSENPESLYRQAVLDYFNKTNLESTCMHLQKAVKSGHTGALYVTCIVLLFSGDEELKQQGIKLLGNMKKTNGLKRRLRICRNNLNSILKMIWVKNPVLLEPPVCCTSRDQHHKKRRWSEVEEDVTCEACVADQEINLLSGRYNFD</sequence>
<dbReference type="STRING" id="4155.A0A022Q8I8"/>
<evidence type="ECO:0000259" key="1">
    <source>
        <dbReference type="PROSITE" id="PS50181"/>
    </source>
</evidence>
<dbReference type="PhylomeDB" id="A0A022Q8I8"/>
<dbReference type="InterPro" id="IPR001810">
    <property type="entry name" value="F-box_dom"/>
</dbReference>
<dbReference type="Proteomes" id="UP000030748">
    <property type="component" value="Unassembled WGS sequence"/>
</dbReference>
<keyword evidence="3" id="KW-1185">Reference proteome</keyword>
<dbReference type="AlphaFoldDB" id="A0A022Q8I8"/>
<dbReference type="EMBL" id="KI632098">
    <property type="protein sequence ID" value="EYU24957.1"/>
    <property type="molecule type" value="Genomic_DNA"/>
</dbReference>
<dbReference type="InterPro" id="IPR036047">
    <property type="entry name" value="F-box-like_dom_sf"/>
</dbReference>
<dbReference type="PANTHER" id="PTHR33784">
    <property type="entry name" value="OS05G0482100 PROTEIN"/>
    <property type="match status" value="1"/>
</dbReference>
<dbReference type="InterPro" id="IPR057136">
    <property type="entry name" value="At2g35280_TPR_dom"/>
</dbReference>
<feature type="domain" description="F-box" evidence="1">
    <location>
        <begin position="16"/>
        <end position="65"/>
    </location>
</feature>
<proteinExistence type="predicted"/>
<protein>
    <recommendedName>
        <fullName evidence="1">F-box domain-containing protein</fullName>
    </recommendedName>
</protein>